<feature type="compositionally biased region" description="Acidic residues" evidence="1">
    <location>
        <begin position="566"/>
        <end position="584"/>
    </location>
</feature>
<feature type="compositionally biased region" description="Low complexity" evidence="1">
    <location>
        <begin position="646"/>
        <end position="664"/>
    </location>
</feature>
<proteinExistence type="predicted"/>
<feature type="compositionally biased region" description="Acidic residues" evidence="1">
    <location>
        <begin position="406"/>
        <end position="416"/>
    </location>
</feature>
<feature type="compositionally biased region" description="Acidic residues" evidence="1">
    <location>
        <begin position="51"/>
        <end position="60"/>
    </location>
</feature>
<feature type="region of interest" description="Disordered" evidence="1">
    <location>
        <begin position="326"/>
        <end position="357"/>
    </location>
</feature>
<feature type="compositionally biased region" description="Acidic residues" evidence="1">
    <location>
        <begin position="86"/>
        <end position="105"/>
    </location>
</feature>
<feature type="region of interest" description="Disordered" evidence="1">
    <location>
        <begin position="1046"/>
        <end position="1092"/>
    </location>
</feature>
<sequence length="1092" mass="122055">MPSDGPTLTCNYDIATMSGASVVEEALQQEQEQQGKQDQSKLALTKRGNESDSESDSDVDMESRSKADQDDDKAQQAKSRSLDLDLSSEEENQSDDDDDDDDDDAAKETKIKIKNKIRKRKKDEAGKNKNEVENKSFADQEEEDEEEEEEEEEEEDQEEDQDEDEDEDEESMSDTGEGLKGCLPRPSDASLLRSTSKAKMSRQEIRRLGPWAYLAVGDKKKRSTWHFPVRQADGRINTYLLQTARSEIQTGKRMVKRDDRFSLSTNAIQHLRQLCSIVWPGVPDLQVAHCYRDRHVPQLSNKFWISTTSDLRNETEELLQDVNINANDNAADGEDEEDRIAREEEEKAQREKERLREKQALQAASLVERFRAKRMGTKLRTSKMSAKSSTKSAPFSSRNAAREEEAQKEEEEEEDLFFIVGGPDDPKGARPEKSKRKSSSKVKKSALKQRPSSLEPGQSHRGMRGRGLVLQSLRSEAMRRTADKLAVDMGYKNVKHHFEETAAAAALSDEDAPEDLLEEYDEEEDEEEGEEEGEEEDNEEQDQDQDPRDEDDSDEGEAELGHAYDAADEGQDGDNEDIDENDDAGEAKAEQSKISKPVRTYGRFRPSEKNEATKALRKHNLQNDNAADHADDEEEVEEESRAKTGAAESQDAQEATQSAQEASENNAQKVPQKVQEAAKDRSAAYRKMLERENAVLSGRRKAKGNFGDEEAEEEDLDDGVDDFGNAAAGGRKFRSLSDEREARLDRALNRITEGDLEDIVDDVSDGEGDDGGDVGELYRTSMQEKEEKELERLQEDLREHRLMAAISRRNTTSARLDRALGETSEAEDTDEEEELARVERFRTLDVQRREMIASGEQTGETIEDVDNEAEQLASFLMLSKEERQRRKLERIRERALAKRMAHASSSQDPDQPRSHVQERDAENKLRKTVSLEDAAGPREDHEDLLRCIRRSDSLLSTATRSTRTGLVKTVSTSSTSSSSTISATLGKRTFGGLASAPRFGRAGSLIGSDGAPTMSSLDDLGAISTAGSEVANVSNQFIFTMSGVPDSTTAASAPKSNKPAPLAKKKSLTPHRQLPPTKKRKKQGRLAALIAN</sequence>
<feature type="compositionally biased region" description="Acidic residues" evidence="1">
    <location>
        <begin position="707"/>
        <end position="721"/>
    </location>
</feature>
<feature type="compositionally biased region" description="Basic residues" evidence="1">
    <location>
        <begin position="112"/>
        <end position="121"/>
    </location>
</feature>
<feature type="compositionally biased region" description="Basic residues" evidence="1">
    <location>
        <begin position="372"/>
        <end position="381"/>
    </location>
</feature>
<protein>
    <submittedName>
        <fullName evidence="2">Uncharacterized protein</fullName>
    </submittedName>
</protein>
<feature type="compositionally biased region" description="Acidic residues" evidence="1">
    <location>
        <begin position="508"/>
        <end position="558"/>
    </location>
</feature>
<feature type="compositionally biased region" description="Acidic residues" evidence="1">
    <location>
        <begin position="758"/>
        <end position="773"/>
    </location>
</feature>
<feature type="region of interest" description="Disordered" evidence="1">
    <location>
        <begin position="502"/>
        <end position="729"/>
    </location>
</feature>
<feature type="compositionally biased region" description="Acidic residues" evidence="1">
    <location>
        <begin position="139"/>
        <end position="172"/>
    </location>
</feature>
<evidence type="ECO:0000313" key="2">
    <source>
        <dbReference type="EMBL" id="GBG33210.1"/>
    </source>
</evidence>
<evidence type="ECO:0000256" key="1">
    <source>
        <dbReference type="SAM" id="MobiDB-lite"/>
    </source>
</evidence>
<dbReference type="InParanoid" id="A0A2R5GQT4"/>
<organism evidence="2 3">
    <name type="scientific">Hondaea fermentalgiana</name>
    <dbReference type="NCBI Taxonomy" id="2315210"/>
    <lineage>
        <taxon>Eukaryota</taxon>
        <taxon>Sar</taxon>
        <taxon>Stramenopiles</taxon>
        <taxon>Bigyra</taxon>
        <taxon>Labyrinthulomycetes</taxon>
        <taxon>Thraustochytrida</taxon>
        <taxon>Thraustochytriidae</taxon>
        <taxon>Hondaea</taxon>
    </lineage>
</organism>
<feature type="compositionally biased region" description="Basic and acidic residues" evidence="1">
    <location>
        <begin position="605"/>
        <end position="614"/>
    </location>
</feature>
<feature type="region of interest" description="Disordered" evidence="1">
    <location>
        <begin position="23"/>
        <end position="199"/>
    </location>
</feature>
<feature type="compositionally biased region" description="Acidic residues" evidence="1">
    <location>
        <begin position="824"/>
        <end position="834"/>
    </location>
</feature>
<feature type="compositionally biased region" description="Basic and acidic residues" evidence="1">
    <location>
        <begin position="910"/>
        <end position="925"/>
    </location>
</feature>
<gene>
    <name evidence="2" type="ORF">FCC1311_094342</name>
</gene>
<feature type="compositionally biased region" description="Basic and acidic residues" evidence="1">
    <location>
        <begin position="676"/>
        <end position="693"/>
    </location>
</feature>
<feature type="region of interest" description="Disordered" evidence="1">
    <location>
        <begin position="758"/>
        <end position="786"/>
    </location>
</feature>
<accession>A0A2R5GQT4</accession>
<keyword evidence="3" id="KW-1185">Reference proteome</keyword>
<evidence type="ECO:0000313" key="3">
    <source>
        <dbReference type="Proteomes" id="UP000241890"/>
    </source>
</evidence>
<feature type="compositionally biased region" description="Low complexity" evidence="1">
    <location>
        <begin position="1050"/>
        <end position="1062"/>
    </location>
</feature>
<feature type="compositionally biased region" description="Basic residues" evidence="1">
    <location>
        <begin position="433"/>
        <end position="447"/>
    </location>
</feature>
<feature type="region of interest" description="Disordered" evidence="1">
    <location>
        <begin position="809"/>
        <end position="836"/>
    </location>
</feature>
<dbReference type="PANTHER" id="PTHR48209:SF2">
    <property type="entry name" value="FI24008P1"/>
    <property type="match status" value="1"/>
</dbReference>
<dbReference type="EMBL" id="BEYU01000147">
    <property type="protein sequence ID" value="GBG33210.1"/>
    <property type="molecule type" value="Genomic_DNA"/>
</dbReference>
<dbReference type="PANTHER" id="PTHR48209">
    <property type="entry name" value="AGL056WP"/>
    <property type="match status" value="1"/>
</dbReference>
<feature type="region of interest" description="Disordered" evidence="1">
    <location>
        <begin position="372"/>
        <end position="475"/>
    </location>
</feature>
<name>A0A2R5GQT4_9STRA</name>
<feature type="region of interest" description="Disordered" evidence="1">
    <location>
        <begin position="894"/>
        <end position="941"/>
    </location>
</feature>
<reference evidence="2 3" key="1">
    <citation type="submission" date="2017-12" db="EMBL/GenBank/DDBJ databases">
        <title>Sequencing, de novo assembly and annotation of complete genome of a new Thraustochytrid species, strain FCC1311.</title>
        <authorList>
            <person name="Sedici K."/>
            <person name="Godart F."/>
            <person name="Aiese Cigliano R."/>
            <person name="Sanseverino W."/>
            <person name="Barakat M."/>
            <person name="Ortet P."/>
            <person name="Marechal E."/>
            <person name="Cagnac O."/>
            <person name="Amato A."/>
        </authorList>
    </citation>
    <scope>NUCLEOTIDE SEQUENCE [LARGE SCALE GENOMIC DNA]</scope>
</reference>
<feature type="compositionally biased region" description="Low complexity" evidence="1">
    <location>
        <begin position="382"/>
        <end position="393"/>
    </location>
</feature>
<feature type="compositionally biased region" description="Basic and acidic residues" evidence="1">
    <location>
        <begin position="122"/>
        <end position="138"/>
    </location>
</feature>
<dbReference type="Proteomes" id="UP000241890">
    <property type="component" value="Unassembled WGS sequence"/>
</dbReference>
<dbReference type="AlphaFoldDB" id="A0A2R5GQT4"/>
<feature type="compositionally biased region" description="Basic and acidic residues" evidence="1">
    <location>
        <begin position="61"/>
        <end position="83"/>
    </location>
</feature>
<comment type="caution">
    <text evidence="2">The sequence shown here is derived from an EMBL/GenBank/DDBJ whole genome shotgun (WGS) entry which is preliminary data.</text>
</comment>
<feature type="compositionally biased region" description="Basic and acidic residues" evidence="1">
    <location>
        <begin position="339"/>
        <end position="357"/>
    </location>
</feature>